<keyword evidence="1" id="KW-0805">Transcription regulation</keyword>
<evidence type="ECO:0000256" key="1">
    <source>
        <dbReference type="ARBA" id="ARBA00023015"/>
    </source>
</evidence>
<keyword evidence="5" id="KW-1185">Reference proteome</keyword>
<dbReference type="RefSeq" id="WP_173066787.1">
    <property type="nucleotide sequence ID" value="NZ_BAABGO010000033.1"/>
</dbReference>
<comment type="caution">
    <text evidence="4">The sequence shown here is derived from an EMBL/GenBank/DDBJ whole genome shotgun (WGS) entry which is preliminary data.</text>
</comment>
<dbReference type="SMART" id="SM00065">
    <property type="entry name" value="GAF"/>
    <property type="match status" value="1"/>
</dbReference>
<dbReference type="Pfam" id="PF01590">
    <property type="entry name" value="GAF"/>
    <property type="match status" value="1"/>
</dbReference>
<reference evidence="4 5" key="2">
    <citation type="submission" date="2020-03" db="EMBL/GenBank/DDBJ databases">
        <authorList>
            <person name="Ichikawa N."/>
            <person name="Kimura A."/>
            <person name="Kitahashi Y."/>
            <person name="Uohara A."/>
        </authorList>
    </citation>
    <scope>NUCLEOTIDE SEQUENCE [LARGE SCALE GENOMIC DNA]</scope>
    <source>
        <strain evidence="4 5">NBRC 108639</strain>
    </source>
</reference>
<organism evidence="4 5">
    <name type="scientific">Phytohabitans houttuyneae</name>
    <dbReference type="NCBI Taxonomy" id="1076126"/>
    <lineage>
        <taxon>Bacteria</taxon>
        <taxon>Bacillati</taxon>
        <taxon>Actinomycetota</taxon>
        <taxon>Actinomycetes</taxon>
        <taxon>Micromonosporales</taxon>
        <taxon>Micromonosporaceae</taxon>
    </lineage>
</organism>
<evidence type="ECO:0000313" key="4">
    <source>
        <dbReference type="EMBL" id="GFJ83849.1"/>
    </source>
</evidence>
<dbReference type="InterPro" id="IPR005561">
    <property type="entry name" value="ANTAR"/>
</dbReference>
<accession>A0A6V8KNU2</accession>
<dbReference type="InterPro" id="IPR003018">
    <property type="entry name" value="GAF"/>
</dbReference>
<sequence length="267" mass="27473">MKLGWIVQDVGGNSSGNRERMIAVAFDEIGAAERGDALEAAHALVRWSMRLLDVSGAGVMLTDDHGSLRSVIVTSDLVRALEAAELRDGRGPCVESHRTAAVVVHPDMQVADSRWLEFGVLAWSGGVRAVHAVPVVGEGAAIGVLNLFRMTPGGLSDVEAALAQALAGMAGTAVHRRAATRPGPRTGLGGAELAAAIADAAIVQRATGMLAARLRIDIDTAHAVLQRVAADRDLNVGRLANSVVAGTATITLPLSIASRPPDAAGAD</sequence>
<feature type="domain" description="ANTAR" evidence="3">
    <location>
        <begin position="183"/>
        <end position="244"/>
    </location>
</feature>
<dbReference type="SUPFAM" id="SSF55781">
    <property type="entry name" value="GAF domain-like"/>
    <property type="match status" value="1"/>
</dbReference>
<evidence type="ECO:0000256" key="2">
    <source>
        <dbReference type="ARBA" id="ARBA00023163"/>
    </source>
</evidence>
<dbReference type="Gene3D" id="1.10.10.10">
    <property type="entry name" value="Winged helix-like DNA-binding domain superfamily/Winged helix DNA-binding domain"/>
    <property type="match status" value="1"/>
</dbReference>
<dbReference type="SMART" id="SM01012">
    <property type="entry name" value="ANTAR"/>
    <property type="match status" value="1"/>
</dbReference>
<dbReference type="AlphaFoldDB" id="A0A6V8KNU2"/>
<evidence type="ECO:0000259" key="3">
    <source>
        <dbReference type="PROSITE" id="PS50921"/>
    </source>
</evidence>
<dbReference type="GO" id="GO:0003723">
    <property type="term" value="F:RNA binding"/>
    <property type="evidence" value="ECO:0007669"/>
    <property type="project" value="InterPro"/>
</dbReference>
<reference evidence="4 5" key="1">
    <citation type="submission" date="2020-03" db="EMBL/GenBank/DDBJ databases">
        <title>Whole genome shotgun sequence of Phytohabitans houttuyneae NBRC 108639.</title>
        <authorList>
            <person name="Komaki H."/>
            <person name="Tamura T."/>
        </authorList>
    </citation>
    <scope>NUCLEOTIDE SEQUENCE [LARGE SCALE GENOMIC DNA]</scope>
    <source>
        <strain evidence="4 5">NBRC 108639</strain>
    </source>
</reference>
<dbReference type="InterPro" id="IPR036388">
    <property type="entry name" value="WH-like_DNA-bd_sf"/>
</dbReference>
<dbReference type="Pfam" id="PF03861">
    <property type="entry name" value="ANTAR"/>
    <property type="match status" value="1"/>
</dbReference>
<dbReference type="Gene3D" id="3.30.450.40">
    <property type="match status" value="1"/>
</dbReference>
<dbReference type="InterPro" id="IPR029016">
    <property type="entry name" value="GAF-like_dom_sf"/>
</dbReference>
<dbReference type="EMBL" id="BLPF01000003">
    <property type="protein sequence ID" value="GFJ83849.1"/>
    <property type="molecule type" value="Genomic_DNA"/>
</dbReference>
<proteinExistence type="predicted"/>
<protein>
    <recommendedName>
        <fullName evidence="3">ANTAR domain-containing protein</fullName>
    </recommendedName>
</protein>
<evidence type="ECO:0000313" key="5">
    <source>
        <dbReference type="Proteomes" id="UP000482800"/>
    </source>
</evidence>
<dbReference type="PROSITE" id="PS50921">
    <property type="entry name" value="ANTAR"/>
    <property type="match status" value="1"/>
</dbReference>
<name>A0A6V8KNU2_9ACTN</name>
<keyword evidence="2" id="KW-0804">Transcription</keyword>
<gene>
    <name evidence="4" type="ORF">Phou_080290</name>
</gene>
<dbReference type="Proteomes" id="UP000482800">
    <property type="component" value="Unassembled WGS sequence"/>
</dbReference>